<evidence type="ECO:0000256" key="4">
    <source>
        <dbReference type="ARBA" id="ARBA00023239"/>
    </source>
</evidence>
<keyword evidence="4" id="KW-0456">Lyase</keyword>
<dbReference type="InterPro" id="IPR011989">
    <property type="entry name" value="ARM-like"/>
</dbReference>
<dbReference type="EMBL" id="CP045227">
    <property type="protein sequence ID" value="QFS50995.1"/>
    <property type="molecule type" value="Genomic_DNA"/>
</dbReference>
<keyword evidence="3" id="KW-0605">Phycobilisome</keyword>
<proteinExistence type="inferred from homology"/>
<evidence type="ECO:0000256" key="2">
    <source>
        <dbReference type="ARBA" id="ARBA00022549"/>
    </source>
</evidence>
<evidence type="ECO:0000313" key="5">
    <source>
        <dbReference type="EMBL" id="QFS50995.1"/>
    </source>
</evidence>
<dbReference type="AlphaFoldDB" id="A0A5P8WDW3"/>
<name>A0A5P8WDW3_9NOSO</name>
<dbReference type="KEGG" id="nsh:GXM_08489"/>
<organism evidence="5 6">
    <name type="scientific">Nostoc sphaeroides CCNUC1</name>
    <dbReference type="NCBI Taxonomy" id="2653204"/>
    <lineage>
        <taxon>Bacteria</taxon>
        <taxon>Bacillati</taxon>
        <taxon>Cyanobacteriota</taxon>
        <taxon>Cyanophyceae</taxon>
        <taxon>Nostocales</taxon>
        <taxon>Nostocaceae</taxon>
        <taxon>Nostoc</taxon>
    </lineage>
</organism>
<protein>
    <recommendedName>
        <fullName evidence="7">HEAT repeat domain-containing protein</fullName>
    </recommendedName>
</protein>
<comment type="similarity">
    <text evidence="1">Belongs to the CpcE/RpcE/PecE family.</text>
</comment>
<evidence type="ECO:0000256" key="1">
    <source>
        <dbReference type="ARBA" id="ARBA00009299"/>
    </source>
</evidence>
<dbReference type="RefSeq" id="WP_152591716.1">
    <property type="nucleotide sequence ID" value="NZ_CP045227.1"/>
</dbReference>
<dbReference type="SUPFAM" id="SSF48371">
    <property type="entry name" value="ARM repeat"/>
    <property type="match status" value="1"/>
</dbReference>
<evidence type="ECO:0008006" key="7">
    <source>
        <dbReference type="Google" id="ProtNLM"/>
    </source>
</evidence>
<dbReference type="Pfam" id="PF13646">
    <property type="entry name" value="HEAT_2"/>
    <property type="match status" value="1"/>
</dbReference>
<dbReference type="Proteomes" id="UP000326678">
    <property type="component" value="Chromosome Gxm2"/>
</dbReference>
<reference evidence="5 6" key="1">
    <citation type="submission" date="2019-10" db="EMBL/GenBank/DDBJ databases">
        <title>Genomic and transcriptomic insights into the perfect genentic adaptation of a filamentous nitrogen-fixing cyanobacterium to rice fields.</title>
        <authorList>
            <person name="Chen Z."/>
        </authorList>
    </citation>
    <scope>NUCLEOTIDE SEQUENCE [LARGE SCALE GENOMIC DNA]</scope>
    <source>
        <strain evidence="5">CCNUC1</strain>
    </source>
</reference>
<accession>A0A5P8WDW3</accession>
<dbReference type="Gene3D" id="1.25.10.10">
    <property type="entry name" value="Leucine-rich Repeat Variant"/>
    <property type="match status" value="1"/>
</dbReference>
<dbReference type="GO" id="GO:0030089">
    <property type="term" value="C:phycobilisome"/>
    <property type="evidence" value="ECO:0007669"/>
    <property type="project" value="UniProtKB-KW"/>
</dbReference>
<sequence length="315" mass="34985">MPKSQKLEETLSILARIRERPTSEEGIIILRQVLKSKYSMAVAQAAKIVGESTITELVGDLVEAFARMMVKPAQVDQNCLAKKEIAQTLYHLEYSDENLFLQGIRHIQMEPVWGGVEDTAAHLRGVCALGLVRMNYSDVMNELADLLADPKPEARAAAAKAIAYIGNPQGVPLLRLKTRIGDQAPQVISECFSALLQLAPADSLAIVAGFLFDPKEQICELAALTLGESRLEEGFDHLRNCWQQTRNVELRRTLLLAIGMLRQDKAIDFLISLVAQGKDIDAKDAIAALAIYREDRELWQRIDRASEQRANQLGL</sequence>
<evidence type="ECO:0000256" key="3">
    <source>
        <dbReference type="ARBA" id="ARBA00022738"/>
    </source>
</evidence>
<dbReference type="InterPro" id="IPR016024">
    <property type="entry name" value="ARM-type_fold"/>
</dbReference>
<evidence type="ECO:0000313" key="6">
    <source>
        <dbReference type="Proteomes" id="UP000326678"/>
    </source>
</evidence>
<gene>
    <name evidence="5" type="ORF">GXM_08489</name>
</gene>
<keyword evidence="2" id="KW-0042">Antenna complex</keyword>
<keyword evidence="6" id="KW-1185">Reference proteome</keyword>
<dbReference type="GO" id="GO:0016829">
    <property type="term" value="F:lyase activity"/>
    <property type="evidence" value="ECO:0007669"/>
    <property type="project" value="UniProtKB-KW"/>
</dbReference>